<evidence type="ECO:0000313" key="2">
    <source>
        <dbReference type="EMBL" id="EAK88567.1"/>
    </source>
</evidence>
<comment type="caution">
    <text evidence="2">The sequence shown here is derived from an EMBL/GenBank/DDBJ whole genome shotgun (WGS) entry which is preliminary data.</text>
</comment>
<proteinExistence type="predicted"/>
<feature type="coiled-coil region" evidence="1">
    <location>
        <begin position="30"/>
        <end position="134"/>
    </location>
</feature>
<name>Q5CSK7_CRYPI</name>
<dbReference type="InParanoid" id="Q5CSK7"/>
<dbReference type="EMBL" id="AAEE01000006">
    <property type="protein sequence ID" value="EAK88567.1"/>
    <property type="molecule type" value="Genomic_DNA"/>
</dbReference>
<sequence length="680" mass="76890">YVYSQKIIKYSFNNKYTMALQDTASTAGILAELNNRLTSYESTIRELRSKNRDFVNRLRDNQQIRKDLCIKVNSLQNDLEKRDKELKAQKEQNKQLKKRVANLNELNSNYQNKIEQLKSVCEKLRNNAKNTELNFSEDLNSLNTENTNISSINNINEKRLFKNTNDNNNINCKSTENCSKNASSSSSVLNETTNINLQSALQSNQNKSLLVKKGDLKFSVEEINDLNMKYIPVPDDPIDRAIATFTNSRENKILFTRVKQGTYVYGRLMVEAKLVTKPGVDKNKPLLRIVSRGKLYTLADFVNTHENEELNNIEDSIRNQNGNLVSDGQALVVASPLNKFRTTQVLTPSSPIKITASPLQQNSANSVASATSIQHYMQSPLSYTSNRIPIIDPKHNQGVNLQNYMVNYPNNTHEMMLSAQNANSIVTPTYYNNINGMHQLSPINHKNASFMQLQSIVPQQQFPYYHHLTESSNLNNQFNQNLSYHSKSNVPVLAPPPVAEYMPVTTPIIMARQPINALNYSNNTSGIQQIPTQNNSQIGTKSNETKPLSISNKLECNIQQEETEVKDLNNSLSLYSISNTNQQQYQPLESTNIQNTNVVHSNKNETSSTKDIGNYSHLEDDLTLNKNNSLTQKSPIKQTSSPIKSVSASTIGEWYRQANIMKRCNSYSCENFSVTSNKNA</sequence>
<gene>
    <name evidence="2" type="ORF">cgd1_2290</name>
</gene>
<dbReference type="AlphaFoldDB" id="Q5CSK7"/>
<dbReference type="OrthoDB" id="342409at2759"/>
<dbReference type="OMA" id="IGEWYRQ"/>
<organism evidence="2 3">
    <name type="scientific">Cryptosporidium parvum (strain Iowa II)</name>
    <dbReference type="NCBI Taxonomy" id="353152"/>
    <lineage>
        <taxon>Eukaryota</taxon>
        <taxon>Sar</taxon>
        <taxon>Alveolata</taxon>
        <taxon>Apicomplexa</taxon>
        <taxon>Conoidasida</taxon>
        <taxon>Coccidia</taxon>
        <taxon>Eucoccidiorida</taxon>
        <taxon>Eimeriorina</taxon>
        <taxon>Cryptosporidiidae</taxon>
        <taxon>Cryptosporidium</taxon>
    </lineage>
</organism>
<feature type="non-terminal residue" evidence="2">
    <location>
        <position position="1"/>
    </location>
</feature>
<evidence type="ECO:0000313" key="3">
    <source>
        <dbReference type="Proteomes" id="UP000006726"/>
    </source>
</evidence>
<keyword evidence="1" id="KW-0175">Coiled coil</keyword>
<accession>Q5CSK7</accession>
<dbReference type="KEGG" id="cpv:cgd1_2290"/>
<dbReference type="FunCoup" id="Q5CSK7">
    <property type="interactions" value="37"/>
</dbReference>
<dbReference type="GeneID" id="3371355"/>
<dbReference type="Proteomes" id="UP000006726">
    <property type="component" value="Chromosome 1"/>
</dbReference>
<reference evidence="2 3" key="1">
    <citation type="journal article" date="2004" name="Science">
        <title>Complete genome sequence of the apicomplexan, Cryptosporidium parvum.</title>
        <authorList>
            <person name="Abrahamsen M.S."/>
            <person name="Templeton T.J."/>
            <person name="Enomoto S."/>
            <person name="Abrahante J.E."/>
            <person name="Zhu G."/>
            <person name="Lancto C.A."/>
            <person name="Deng M."/>
            <person name="Liu C."/>
            <person name="Widmer G."/>
            <person name="Tzipori S."/>
            <person name="Buck G.A."/>
            <person name="Xu P."/>
            <person name="Bankier A.T."/>
            <person name="Dear P.H."/>
            <person name="Konfortov B.A."/>
            <person name="Spriggs H.F."/>
            <person name="Iyer L."/>
            <person name="Anantharaman V."/>
            <person name="Aravind L."/>
            <person name="Kapur V."/>
        </authorList>
    </citation>
    <scope>NUCLEOTIDE SEQUENCE [LARGE SCALE GENOMIC DNA]</scope>
    <source>
        <strain evidence="3">Iowa II</strain>
    </source>
</reference>
<dbReference type="RefSeq" id="XP_628060.1">
    <property type="nucleotide sequence ID" value="XM_628060.1"/>
</dbReference>
<evidence type="ECO:0000256" key="1">
    <source>
        <dbReference type="SAM" id="Coils"/>
    </source>
</evidence>
<keyword evidence="3" id="KW-1185">Reference proteome</keyword>
<protein>
    <submittedName>
        <fullName evidence="2">Predicted coiled coil protein</fullName>
    </submittedName>
</protein>